<keyword evidence="3" id="KW-1185">Reference proteome</keyword>
<dbReference type="Pfam" id="PF00561">
    <property type="entry name" value="Abhydrolase_1"/>
    <property type="match status" value="1"/>
</dbReference>
<dbReference type="EMBL" id="FOGQ01000014">
    <property type="protein sequence ID" value="SES25472.1"/>
    <property type="molecule type" value="Genomic_DNA"/>
</dbReference>
<evidence type="ECO:0000313" key="3">
    <source>
        <dbReference type="Proteomes" id="UP000198929"/>
    </source>
</evidence>
<dbReference type="RefSeq" id="WP_092260473.1">
    <property type="nucleotide sequence ID" value="NZ_CP047199.1"/>
</dbReference>
<dbReference type="GO" id="GO:0016787">
    <property type="term" value="F:hydrolase activity"/>
    <property type="evidence" value="ECO:0007669"/>
    <property type="project" value="UniProtKB-KW"/>
</dbReference>
<evidence type="ECO:0000313" key="2">
    <source>
        <dbReference type="EMBL" id="SES25472.1"/>
    </source>
</evidence>
<feature type="domain" description="AB hydrolase-1" evidence="1">
    <location>
        <begin position="82"/>
        <end position="183"/>
    </location>
</feature>
<evidence type="ECO:0000259" key="1">
    <source>
        <dbReference type="Pfam" id="PF00561"/>
    </source>
</evidence>
<accession>A0A1H9VV49</accession>
<dbReference type="Gene3D" id="3.40.50.1820">
    <property type="entry name" value="alpha/beta hydrolase"/>
    <property type="match status" value="1"/>
</dbReference>
<proteinExistence type="predicted"/>
<dbReference type="Proteomes" id="UP000198929">
    <property type="component" value="Unassembled WGS sequence"/>
</dbReference>
<name>A0A1H9VV49_9CORY</name>
<gene>
    <name evidence="2" type="ORF">SAMN05661109_02408</name>
</gene>
<keyword evidence="2" id="KW-0378">Hydrolase</keyword>
<organism evidence="2 3">
    <name type="scientific">Corynebacterium cystitidis DSM 20524</name>
    <dbReference type="NCBI Taxonomy" id="1121357"/>
    <lineage>
        <taxon>Bacteria</taxon>
        <taxon>Bacillati</taxon>
        <taxon>Actinomycetota</taxon>
        <taxon>Actinomycetes</taxon>
        <taxon>Mycobacteriales</taxon>
        <taxon>Corynebacteriaceae</taxon>
        <taxon>Corynebacterium</taxon>
    </lineage>
</organism>
<dbReference type="InterPro" id="IPR000073">
    <property type="entry name" value="AB_hydrolase_1"/>
</dbReference>
<dbReference type="PANTHER" id="PTHR37946">
    <property type="entry name" value="SLL1969 PROTEIN"/>
    <property type="match status" value="1"/>
</dbReference>
<sequence>MNSSSFKHQLAKIWNVDASDLPDDLVEHAKNVHVDRIDEDIAGSLAELDVQTEPAEQLPFVPKVRGKNYFEDDFRPAEQPWPVVMIHGTGADRDYWHPMAENLRADGWGVYALNFGNHGTRLIEDSATEVEAFISAVLTHTGADRVILIGHSQGGLLARYWMRHFDGARRTKHLVCLSSPNHGTTLGGIASPLVTNKVAEKAMRSLIRYALGPAAFQQISGSELLQKTNAGGDVEEGVTYTCVATRFDAIVQPPESCFLRSSTPGQVRNVWVQDLEHGVQVHHDEMPQDVRVIRVVRAVLHNLAEKEK</sequence>
<dbReference type="AlphaFoldDB" id="A0A1H9VV49"/>
<dbReference type="PANTHER" id="PTHR37946:SF1">
    <property type="entry name" value="SLL1969 PROTEIN"/>
    <property type="match status" value="1"/>
</dbReference>
<dbReference type="STRING" id="1121357.SAMN05661109_02408"/>
<dbReference type="InterPro" id="IPR029058">
    <property type="entry name" value="AB_hydrolase_fold"/>
</dbReference>
<dbReference type="SUPFAM" id="SSF53474">
    <property type="entry name" value="alpha/beta-Hydrolases"/>
    <property type="match status" value="1"/>
</dbReference>
<reference evidence="3" key="1">
    <citation type="submission" date="2016-10" db="EMBL/GenBank/DDBJ databases">
        <authorList>
            <person name="Varghese N."/>
            <person name="Submissions S."/>
        </authorList>
    </citation>
    <scope>NUCLEOTIDE SEQUENCE [LARGE SCALE GENOMIC DNA]</scope>
    <source>
        <strain evidence="3">DSM 20524</strain>
    </source>
</reference>
<protein>
    <submittedName>
        <fullName evidence="2">Alpha/beta hydrolase family protein</fullName>
    </submittedName>
</protein>